<protein>
    <recommendedName>
        <fullName evidence="1">DUF6950 domain-containing protein</fullName>
    </recommendedName>
</protein>
<proteinExistence type="predicted"/>
<dbReference type="GeneID" id="19486762"/>
<sequence length="141" mass="16654">MSTHPRLVDWQERLWKVFDEEATIPFEWGFHDCCTFAAKCVDAQYGTDFLSNFEGTYKTELESKRWCMLRFKTTHLPTIFDLFMTRLDTPKQVQRGDIVIFEGLNGLTAGVFWNNQIWAKGDKGVFMFDMKDSIVVDVWRY</sequence>
<name>A0A023MH99_9CAUD</name>
<dbReference type="EMBL" id="KJ190158">
    <property type="protein sequence ID" value="AHN83625.1"/>
    <property type="molecule type" value="Genomic_DNA"/>
</dbReference>
<dbReference type="Proteomes" id="UP000026907">
    <property type="component" value="Segment"/>
</dbReference>
<dbReference type="RefSeq" id="YP_009030946.1">
    <property type="nucleotide sequence ID" value="NC_024134.1"/>
</dbReference>
<dbReference type="KEGG" id="vg:19486762"/>
<dbReference type="InterPro" id="IPR053802">
    <property type="entry name" value="DUF6950"/>
</dbReference>
<evidence type="ECO:0000313" key="3">
    <source>
        <dbReference type="Proteomes" id="UP000026907"/>
    </source>
</evidence>
<evidence type="ECO:0000259" key="1">
    <source>
        <dbReference type="Pfam" id="PF22262"/>
    </source>
</evidence>
<dbReference type="Pfam" id="PF22262">
    <property type="entry name" value="DUF6950"/>
    <property type="match status" value="1"/>
</dbReference>
<evidence type="ECO:0000313" key="2">
    <source>
        <dbReference type="EMBL" id="AHN83625.1"/>
    </source>
</evidence>
<accession>A0A023MH99</accession>
<organism evidence="2 3">
    <name type="scientific">Escherichia phage FFH2</name>
    <dbReference type="NCBI Taxonomy" id="1446490"/>
    <lineage>
        <taxon>Viruses</taxon>
        <taxon>Duplodnaviria</taxon>
        <taxon>Heunggongvirae</taxon>
        <taxon>Uroviricota</taxon>
        <taxon>Caudoviricetes</taxon>
        <taxon>Vequintavirinae</taxon>
        <taxon>Vequintavirus</taxon>
        <taxon>Vequintavirus PDX</taxon>
        <taxon>Vequintavirus FFH2</taxon>
    </lineage>
</organism>
<feature type="domain" description="DUF6950" evidence="1">
    <location>
        <begin position="6"/>
        <end position="140"/>
    </location>
</feature>
<reference evidence="2 3" key="1">
    <citation type="journal article" date="2014" name="Genome Announc.">
        <title>Complete Genome Sequences of Two Escherichia coli O157:H7 Phages Effective in Limiting Contamination of Food Products.</title>
        <authorList>
            <person name="Hong Y."/>
            <person name="Pan Y."/>
            <person name="Harman N.J."/>
            <person name="Ebner P.D."/>
        </authorList>
    </citation>
    <scope>NUCLEOTIDE SEQUENCE [LARGE SCALE GENOMIC DNA]</scope>
</reference>
<keyword evidence="3" id="KW-1185">Reference proteome</keyword>